<keyword evidence="1" id="KW-0418">Kinase</keyword>
<evidence type="ECO:0000313" key="1">
    <source>
        <dbReference type="EMBL" id="KAK1160708.1"/>
    </source>
</evidence>
<keyword evidence="2" id="KW-1185">Reference proteome</keyword>
<sequence>MSHCFTARSPGVASSARKPVLNNSARKIKDNAADWHNFILKWDKLNDTGFTVANNIVNIKISKETENDANLQVDCDGSSVTQKSACASEPHKELEECCTELLGIMDKMTHLVSKMAKLSSTVKGICVLESFQHGETGRDQPLFHTWPTKQFDEVSSKLADAYQQELRLKQAIVQEVAHSTEQDLAMVYLSAWLYQPYIEDSSKVLLESMLLETGHRPL</sequence>
<proteinExistence type="predicted"/>
<gene>
    <name evidence="1" type="primary">CINP</name>
    <name evidence="1" type="ORF">AOXY_G21000</name>
</gene>
<organism evidence="1 2">
    <name type="scientific">Acipenser oxyrinchus oxyrinchus</name>
    <dbReference type="NCBI Taxonomy" id="40147"/>
    <lineage>
        <taxon>Eukaryota</taxon>
        <taxon>Metazoa</taxon>
        <taxon>Chordata</taxon>
        <taxon>Craniata</taxon>
        <taxon>Vertebrata</taxon>
        <taxon>Euteleostomi</taxon>
        <taxon>Actinopterygii</taxon>
        <taxon>Chondrostei</taxon>
        <taxon>Acipenseriformes</taxon>
        <taxon>Acipenseridae</taxon>
        <taxon>Acipenser</taxon>
    </lineage>
</organism>
<name>A0AAD8D3Z1_ACIOX</name>
<dbReference type="GO" id="GO:0016301">
    <property type="term" value="F:kinase activity"/>
    <property type="evidence" value="ECO:0007669"/>
    <property type="project" value="UniProtKB-KW"/>
</dbReference>
<dbReference type="PANTHER" id="PTHR15827">
    <property type="entry name" value="CYCLIN-DEPENDENT KINASE 2-INTERACTING PROTEIN"/>
    <property type="match status" value="1"/>
</dbReference>
<dbReference type="EMBL" id="JAGXEW010000020">
    <property type="protein sequence ID" value="KAK1160708.1"/>
    <property type="molecule type" value="Genomic_DNA"/>
</dbReference>
<dbReference type="InterPro" id="IPR023250">
    <property type="entry name" value="Cyclin-dep_Kinase_2_interact"/>
</dbReference>
<protein>
    <submittedName>
        <fullName evidence="1">Cyclin-dependent kinase 2-interacting protein-like</fullName>
    </submittedName>
</protein>
<keyword evidence="1" id="KW-0808">Transferase</keyword>
<dbReference type="PRINTS" id="PR02040">
    <property type="entry name" value="CDK2IP"/>
</dbReference>
<comment type="caution">
    <text evidence="1">The sequence shown here is derived from an EMBL/GenBank/DDBJ whole genome shotgun (WGS) entry which is preliminary data.</text>
</comment>
<dbReference type="Proteomes" id="UP001230051">
    <property type="component" value="Unassembled WGS sequence"/>
</dbReference>
<accession>A0AAD8D3Z1</accession>
<reference evidence="1" key="1">
    <citation type="submission" date="2022-02" db="EMBL/GenBank/DDBJ databases">
        <title>Atlantic sturgeon de novo genome assembly.</title>
        <authorList>
            <person name="Stock M."/>
            <person name="Klopp C."/>
            <person name="Guiguen Y."/>
            <person name="Cabau C."/>
            <person name="Parinello H."/>
            <person name="Santidrian Yebra-Pimentel E."/>
            <person name="Kuhl H."/>
            <person name="Dirks R.P."/>
            <person name="Guessner J."/>
            <person name="Wuertz S."/>
            <person name="Du K."/>
            <person name="Schartl M."/>
        </authorList>
    </citation>
    <scope>NUCLEOTIDE SEQUENCE</scope>
    <source>
        <strain evidence="1">STURGEONOMICS-FGT-2020</strain>
        <tissue evidence="1">Whole blood</tissue>
    </source>
</reference>
<dbReference type="AlphaFoldDB" id="A0AAD8D3Z1"/>
<dbReference type="PANTHER" id="PTHR15827:SF2">
    <property type="entry name" value="CYCLIN-DEPENDENT KINASE 2-INTERACTING PROTEIN"/>
    <property type="match status" value="1"/>
</dbReference>
<evidence type="ECO:0000313" key="2">
    <source>
        <dbReference type="Proteomes" id="UP001230051"/>
    </source>
</evidence>